<dbReference type="InterPro" id="IPR012334">
    <property type="entry name" value="Pectin_lyas_fold"/>
</dbReference>
<keyword evidence="1" id="KW-0732">Signal</keyword>
<comment type="caution">
    <text evidence="3">The sequence shown here is derived from an EMBL/GenBank/DDBJ whole genome shotgun (WGS) entry which is preliminary data.</text>
</comment>
<dbReference type="SMART" id="SM00710">
    <property type="entry name" value="PbH1"/>
    <property type="match status" value="3"/>
</dbReference>
<protein>
    <submittedName>
        <fullName evidence="3">DUF1565 domain-containing protein</fullName>
    </submittedName>
</protein>
<dbReference type="Proteomes" id="UP001290861">
    <property type="component" value="Unassembled WGS sequence"/>
</dbReference>
<evidence type="ECO:0000313" key="4">
    <source>
        <dbReference type="Proteomes" id="UP001290861"/>
    </source>
</evidence>
<dbReference type="PANTHER" id="PTHR36453:SF1">
    <property type="entry name" value="RIGHT HANDED BETA HELIX DOMAIN-CONTAINING PROTEIN"/>
    <property type="match status" value="1"/>
</dbReference>
<dbReference type="EMBL" id="JARVCO010000010">
    <property type="protein sequence ID" value="MDZ8119149.1"/>
    <property type="molecule type" value="Genomic_DNA"/>
</dbReference>
<dbReference type="InterPro" id="IPR011050">
    <property type="entry name" value="Pectin_lyase_fold/virulence"/>
</dbReference>
<reference evidence="3 4" key="1">
    <citation type="journal article" date="2024" name="Appl. Environ. Microbiol.">
        <title>Pontiella agarivorans sp. nov., a novel marine anaerobic bacterium capable of degrading macroalgal polysaccharides and fixing nitrogen.</title>
        <authorList>
            <person name="Liu N."/>
            <person name="Kivenson V."/>
            <person name="Peng X."/>
            <person name="Cui Z."/>
            <person name="Lankiewicz T.S."/>
            <person name="Gosselin K.M."/>
            <person name="English C.J."/>
            <person name="Blair E.M."/>
            <person name="O'Malley M.A."/>
            <person name="Valentine D.L."/>
        </authorList>
    </citation>
    <scope>NUCLEOTIDE SEQUENCE [LARGE SCALE GENOMIC DNA]</scope>
    <source>
        <strain evidence="3 4">NLcol2</strain>
    </source>
</reference>
<feature type="signal peptide" evidence="1">
    <location>
        <begin position="1"/>
        <end position="21"/>
    </location>
</feature>
<name>A0ABU5MY73_9BACT</name>
<proteinExistence type="predicted"/>
<dbReference type="RefSeq" id="WP_322608937.1">
    <property type="nucleotide sequence ID" value="NZ_JARVCO010000010.1"/>
</dbReference>
<dbReference type="Gene3D" id="2.160.20.10">
    <property type="entry name" value="Single-stranded right-handed beta-helix, Pectin lyase-like"/>
    <property type="match status" value="2"/>
</dbReference>
<dbReference type="InterPro" id="IPR011459">
    <property type="entry name" value="DUF1565"/>
</dbReference>
<keyword evidence="4" id="KW-1185">Reference proteome</keyword>
<dbReference type="Pfam" id="PF07602">
    <property type="entry name" value="DUF1565"/>
    <property type="match status" value="1"/>
</dbReference>
<dbReference type="PANTHER" id="PTHR36453">
    <property type="entry name" value="SECRETED PROTEIN-RELATED"/>
    <property type="match status" value="1"/>
</dbReference>
<feature type="chain" id="PRO_5045136518" evidence="1">
    <location>
        <begin position="22"/>
        <end position="1225"/>
    </location>
</feature>
<sequence>MNFIKLALVCATSFASAHTSALPLFSDDFESGSLNQWQNVIEGAGTQLNILEQNGNHSAQIVHISGGRSGLGNNKLTGFSETQFEVELDVTIISDSGGNADFVLGRNHYASNTERTYELDLDANSSGIGITDSYRLIINNDVSASLNYDTGRVAAGCVDVFRNGTLIWDDTPLDSVNNIPGSPSLSFGFVINLNEPDITLRADNITLKNFSIPSQSTYYVSPDGNDNNPGTESQPFKTLQHGINQLSAGNTLLVRGGRYNESVIASGLTGSSASPVVIQAYPDEYVFLDGTRPISELATGSWSLASQEFPGTTHIYKIQLNQDIHQLFDDGEMMIPARWPNAFLHDGSIWDREQWARGDDSLDTNGTMVADATIDDNGHDLAASGIDLTGAMGILNVGNWLTATREITSHTSGENTFTYNPVNFTFQPQNHYFYAECKLELLDAEREWFYDIDTGMLYLWSPGGGMPDGDIRGKVLSYAFNISDSQYVRLDGFNFFGAAFRYYRTTHSSVKNCDLNFPSCSKRMLKQVGHPDICMIEHDDDEDPSSCTVYNVTIRNTDSDAFYSEGNSNVLENCMFENIDFSATELRGMMFSVTMQGSNSVARRNTLRQSGASATFSFGRAPIAELNRISHTGFLQSDGSLIQLPVAMQDGAVLRYNWLLDTIKYGQRFDAINPIPTDPSVLGTNGVMHHNVGRNCNGGFMIKGNGHTFAFNTAMGSDIRNDVIIFYEGGSAQSNSIFRNNAVSKMSLHRKNNVLPELDGYDHNWNGYTFDPIQTVNPQLIDPDSFDFRPAAGSDLIDAGIAVPGIPESYLGTAPDIGAYEAGSLIYWIPGYQAPEASAPIPADGALEQPLNRDLIYLIGREGIQAEIYLGTDPAQLAAITTQTNPTNIVNLADLGSPLTSGTTYHWRVDTIKADSSVVTGSVWQFTTEGIAALDLPSYDGFENGWGNWSNTGIQTAISSDPAWASSGSNAVHIKDDEAGSILMLNSSFDASAYSSLTLDFSFIMDSMDPPDEAFIEYFDGTDWLTIYTIGQPHGHINGTNYQESVTVVSNRYAMPVDACFRFRNGGAGPADHMYYDDIHINGSHADNYQNWLAVSGLSESNSNPLADLEPDGMDNFTEYALGGNPTSNDAHALLPVSRIIDLYGEQQMQVVYRRRTDHEERSLNYALSLSTNLIHGNWTPVNASEERTGSAPTGFETVTNHVPISTNQQQFIRLEISEELDEHP</sequence>
<dbReference type="SUPFAM" id="SSF51126">
    <property type="entry name" value="Pectin lyase-like"/>
    <property type="match status" value="1"/>
</dbReference>
<evidence type="ECO:0000313" key="3">
    <source>
        <dbReference type="EMBL" id="MDZ8119149.1"/>
    </source>
</evidence>
<evidence type="ECO:0000259" key="2">
    <source>
        <dbReference type="Pfam" id="PF07602"/>
    </source>
</evidence>
<feature type="domain" description="DUF1565" evidence="2">
    <location>
        <begin position="224"/>
        <end position="262"/>
    </location>
</feature>
<accession>A0ABU5MY73</accession>
<evidence type="ECO:0000256" key="1">
    <source>
        <dbReference type="SAM" id="SignalP"/>
    </source>
</evidence>
<gene>
    <name evidence="3" type="ORF">P9H32_10980</name>
</gene>
<dbReference type="InterPro" id="IPR006626">
    <property type="entry name" value="PbH1"/>
</dbReference>
<organism evidence="3 4">
    <name type="scientific">Pontiella agarivorans</name>
    <dbReference type="NCBI Taxonomy" id="3038953"/>
    <lineage>
        <taxon>Bacteria</taxon>
        <taxon>Pseudomonadati</taxon>
        <taxon>Kiritimatiellota</taxon>
        <taxon>Kiritimatiellia</taxon>
        <taxon>Kiritimatiellales</taxon>
        <taxon>Pontiellaceae</taxon>
        <taxon>Pontiella</taxon>
    </lineage>
</organism>